<dbReference type="OrthoDB" id="2365600at2759"/>
<protein>
    <submittedName>
        <fullName evidence="8">Uncharacterized protein</fullName>
    </submittedName>
</protein>
<comment type="cofactor">
    <cofactor evidence="1">
        <name>Zn(2+)</name>
        <dbReference type="ChEBI" id="CHEBI:29105"/>
    </cofactor>
</comment>
<dbReference type="AlphaFoldDB" id="A0A9P5TLX7"/>
<evidence type="ECO:0000313" key="8">
    <source>
        <dbReference type="EMBL" id="KAF8900229.1"/>
    </source>
</evidence>
<keyword evidence="5" id="KW-0862">Zinc</keyword>
<organism evidence="8 9">
    <name type="scientific">Gymnopilus junonius</name>
    <name type="common">Spectacular rustgill mushroom</name>
    <name type="synonym">Gymnopilus spectabilis subsp. junonius</name>
    <dbReference type="NCBI Taxonomy" id="109634"/>
    <lineage>
        <taxon>Eukaryota</taxon>
        <taxon>Fungi</taxon>
        <taxon>Dikarya</taxon>
        <taxon>Basidiomycota</taxon>
        <taxon>Agaricomycotina</taxon>
        <taxon>Agaricomycetes</taxon>
        <taxon>Agaricomycetidae</taxon>
        <taxon>Agaricales</taxon>
        <taxon>Agaricineae</taxon>
        <taxon>Hymenogastraceae</taxon>
        <taxon>Gymnopilus</taxon>
    </lineage>
</organism>
<evidence type="ECO:0000256" key="6">
    <source>
        <dbReference type="ARBA" id="ARBA00023049"/>
    </source>
</evidence>
<evidence type="ECO:0000256" key="7">
    <source>
        <dbReference type="SAM" id="MobiDB-lite"/>
    </source>
</evidence>
<name>A0A9P5TLX7_GYMJU</name>
<keyword evidence="2" id="KW-0645">Protease</keyword>
<dbReference type="PANTHER" id="PTHR15910">
    <property type="entry name" value="ARCHAEMETZINCIN"/>
    <property type="match status" value="1"/>
</dbReference>
<keyword evidence="9" id="KW-1185">Reference proteome</keyword>
<dbReference type="Proteomes" id="UP000724874">
    <property type="component" value="Unassembled WGS sequence"/>
</dbReference>
<dbReference type="Pfam" id="PF07998">
    <property type="entry name" value="Peptidase_M54"/>
    <property type="match status" value="1"/>
</dbReference>
<keyword evidence="4" id="KW-0378">Hydrolase</keyword>
<dbReference type="GO" id="GO:0008237">
    <property type="term" value="F:metallopeptidase activity"/>
    <property type="evidence" value="ECO:0007669"/>
    <property type="project" value="UniProtKB-KW"/>
</dbReference>
<keyword evidence="3" id="KW-0479">Metal-binding</keyword>
<evidence type="ECO:0000313" key="9">
    <source>
        <dbReference type="Proteomes" id="UP000724874"/>
    </source>
</evidence>
<dbReference type="GO" id="GO:0006508">
    <property type="term" value="P:proteolysis"/>
    <property type="evidence" value="ECO:0007669"/>
    <property type="project" value="UniProtKB-KW"/>
</dbReference>
<dbReference type="InterPro" id="IPR012962">
    <property type="entry name" value="Pept_M54_archaemetzincn"/>
</dbReference>
<dbReference type="SUPFAM" id="SSF55486">
    <property type="entry name" value="Metalloproteases ('zincins'), catalytic domain"/>
    <property type="match status" value="1"/>
</dbReference>
<comment type="caution">
    <text evidence="8">The sequence shown here is derived from an EMBL/GenBank/DDBJ whole genome shotgun (WGS) entry which is preliminary data.</text>
</comment>
<reference evidence="8" key="1">
    <citation type="submission" date="2020-11" db="EMBL/GenBank/DDBJ databases">
        <authorList>
            <consortium name="DOE Joint Genome Institute"/>
            <person name="Ahrendt S."/>
            <person name="Riley R."/>
            <person name="Andreopoulos W."/>
            <person name="LaButti K."/>
            <person name="Pangilinan J."/>
            <person name="Ruiz-duenas F.J."/>
            <person name="Barrasa J.M."/>
            <person name="Sanchez-Garcia M."/>
            <person name="Camarero S."/>
            <person name="Miyauchi S."/>
            <person name="Serrano A."/>
            <person name="Linde D."/>
            <person name="Babiker R."/>
            <person name="Drula E."/>
            <person name="Ayuso-Fernandez I."/>
            <person name="Pacheco R."/>
            <person name="Padilla G."/>
            <person name="Ferreira P."/>
            <person name="Barriuso J."/>
            <person name="Kellner H."/>
            <person name="Castanera R."/>
            <person name="Alfaro M."/>
            <person name="Ramirez L."/>
            <person name="Pisabarro A.G."/>
            <person name="Kuo A."/>
            <person name="Tritt A."/>
            <person name="Lipzen A."/>
            <person name="He G."/>
            <person name="Yan M."/>
            <person name="Ng V."/>
            <person name="Cullen D."/>
            <person name="Martin F."/>
            <person name="Rosso M.-N."/>
            <person name="Henrissat B."/>
            <person name="Hibbett D."/>
            <person name="Martinez A.T."/>
            <person name="Grigoriev I.V."/>
        </authorList>
    </citation>
    <scope>NUCLEOTIDE SEQUENCE</scope>
    <source>
        <strain evidence="8">AH 44721</strain>
    </source>
</reference>
<evidence type="ECO:0000256" key="1">
    <source>
        <dbReference type="ARBA" id="ARBA00001947"/>
    </source>
</evidence>
<dbReference type="CDD" id="cd11375">
    <property type="entry name" value="Peptidase_M54"/>
    <property type="match status" value="1"/>
</dbReference>
<dbReference type="InterPro" id="IPR024079">
    <property type="entry name" value="MetalloPept_cat_dom_sf"/>
</dbReference>
<sequence length="450" mass="50076">MTCKHTKLIFEPSPHAEIIGYQRHTAQKRAAAAVSATIRKDFSDENDILNSTFPGPLVLPDDALSIDPRCPPQSLRSWLRLKDRNEVTSDKNVIYIAAPPDMDSDVKFMQSWTHPQIKSKSLPVPKPRIADVIDYLTAFYHGLQVKILPPPKLCFTSWDAGTAPKRSKSKSSKPTIPSYIGLNTHTECVRIRSRPSSDDIFPAQLNLDDLLDAAMGILPEDAYALLLLVNHDLYEDDDDAFVCGRAYGGSRVAVISTARYNPLLDDIQNVEREHSWPASHCESYMRACCETTDPSSSRPKKKFKLQKVDPDHSKSPPQPSTSPILQALSAHTALPAFDTSSSPTTLSGLWLGRVCRTASHELGHCFGMEHCVYYACVMQSTSNLGEDARQPPYLCPVDLAKMLHSTRSTAEARYQALLAFCDQHEDVHLFAAFAAWIRAHLTIEYPQLSS</sequence>
<accession>A0A9P5TLX7</accession>
<dbReference type="Gene3D" id="3.40.390.10">
    <property type="entry name" value="Collagenase (Catalytic Domain)"/>
    <property type="match status" value="1"/>
</dbReference>
<feature type="region of interest" description="Disordered" evidence="7">
    <location>
        <begin position="291"/>
        <end position="323"/>
    </location>
</feature>
<dbReference type="PANTHER" id="PTHR15910:SF1">
    <property type="entry name" value="ARCHAEMETZINCIN-2"/>
    <property type="match status" value="1"/>
</dbReference>
<evidence type="ECO:0000256" key="4">
    <source>
        <dbReference type="ARBA" id="ARBA00022801"/>
    </source>
</evidence>
<evidence type="ECO:0000256" key="2">
    <source>
        <dbReference type="ARBA" id="ARBA00022670"/>
    </source>
</evidence>
<evidence type="ECO:0000256" key="5">
    <source>
        <dbReference type="ARBA" id="ARBA00022833"/>
    </source>
</evidence>
<dbReference type="EMBL" id="JADNYJ010000048">
    <property type="protein sequence ID" value="KAF8900229.1"/>
    <property type="molecule type" value="Genomic_DNA"/>
</dbReference>
<proteinExistence type="predicted"/>
<evidence type="ECO:0000256" key="3">
    <source>
        <dbReference type="ARBA" id="ARBA00022723"/>
    </source>
</evidence>
<keyword evidence="6" id="KW-0482">Metalloprotease</keyword>
<gene>
    <name evidence="8" type="ORF">CPB84DRAFT_1779102</name>
</gene>
<dbReference type="GO" id="GO:0046872">
    <property type="term" value="F:metal ion binding"/>
    <property type="evidence" value="ECO:0007669"/>
    <property type="project" value="UniProtKB-KW"/>
</dbReference>